<feature type="transmembrane region" description="Helical" evidence="1">
    <location>
        <begin position="176"/>
        <end position="193"/>
    </location>
</feature>
<evidence type="ECO:0000313" key="3">
    <source>
        <dbReference type="Proteomes" id="UP000248330"/>
    </source>
</evidence>
<feature type="transmembrane region" description="Helical" evidence="1">
    <location>
        <begin position="406"/>
        <end position="427"/>
    </location>
</feature>
<feature type="transmembrane region" description="Helical" evidence="1">
    <location>
        <begin position="375"/>
        <end position="394"/>
    </location>
</feature>
<keyword evidence="3" id="KW-1185">Reference proteome</keyword>
<feature type="transmembrane region" description="Helical" evidence="1">
    <location>
        <begin position="149"/>
        <end position="169"/>
    </location>
</feature>
<name>A0A318E7S5_9GAMM</name>
<dbReference type="EMBL" id="QICN01000005">
    <property type="protein sequence ID" value="PXV67747.1"/>
    <property type="molecule type" value="Genomic_DNA"/>
</dbReference>
<comment type="caution">
    <text evidence="2">The sequence shown here is derived from an EMBL/GenBank/DDBJ whole genome shotgun (WGS) entry which is preliminary data.</text>
</comment>
<proteinExistence type="predicted"/>
<feature type="transmembrane region" description="Helical" evidence="1">
    <location>
        <begin position="561"/>
        <end position="584"/>
    </location>
</feature>
<feature type="transmembrane region" description="Helical" evidence="1">
    <location>
        <begin position="240"/>
        <end position="264"/>
    </location>
</feature>
<dbReference type="InterPro" id="IPR011435">
    <property type="entry name" value="UmpAB"/>
</dbReference>
<feature type="transmembrane region" description="Helical" evidence="1">
    <location>
        <begin position="34"/>
        <end position="52"/>
    </location>
</feature>
<feature type="transmembrane region" description="Helical" evidence="1">
    <location>
        <begin position="213"/>
        <end position="233"/>
    </location>
</feature>
<keyword evidence="1" id="KW-1133">Transmembrane helix</keyword>
<evidence type="ECO:0000256" key="1">
    <source>
        <dbReference type="SAM" id="Phobius"/>
    </source>
</evidence>
<dbReference type="Proteomes" id="UP000248330">
    <property type="component" value="Unassembled WGS sequence"/>
</dbReference>
<reference evidence="2 3" key="1">
    <citation type="submission" date="2018-04" db="EMBL/GenBank/DDBJ databases">
        <title>Genomic Encyclopedia of Type Strains, Phase IV (KMG-IV): sequencing the most valuable type-strain genomes for metagenomic binning, comparative biology and taxonomic classification.</title>
        <authorList>
            <person name="Goeker M."/>
        </authorList>
    </citation>
    <scope>NUCLEOTIDE SEQUENCE [LARGE SCALE GENOMIC DNA]</scope>
    <source>
        <strain evidence="2 3">DSM 104150</strain>
    </source>
</reference>
<dbReference type="Pfam" id="PF07556">
    <property type="entry name" value="DUF1538"/>
    <property type="match status" value="2"/>
</dbReference>
<dbReference type="AlphaFoldDB" id="A0A318E7S5"/>
<feature type="transmembrane region" description="Helical" evidence="1">
    <location>
        <begin position="533"/>
        <end position="549"/>
    </location>
</feature>
<feature type="transmembrane region" description="Helical" evidence="1">
    <location>
        <begin position="590"/>
        <end position="612"/>
    </location>
</feature>
<organism evidence="2 3">
    <name type="scientific">Sinimarinibacterium flocculans</name>
    <dbReference type="NCBI Taxonomy" id="985250"/>
    <lineage>
        <taxon>Bacteria</taxon>
        <taxon>Pseudomonadati</taxon>
        <taxon>Pseudomonadota</taxon>
        <taxon>Gammaproteobacteria</taxon>
        <taxon>Nevskiales</taxon>
        <taxon>Nevskiaceae</taxon>
        <taxon>Sinimarinibacterium</taxon>
    </lineage>
</organism>
<feature type="transmembrane region" description="Helical" evidence="1">
    <location>
        <begin position="58"/>
        <end position="78"/>
    </location>
</feature>
<feature type="transmembrane region" description="Helical" evidence="1">
    <location>
        <begin position="506"/>
        <end position="527"/>
    </location>
</feature>
<dbReference type="RefSeq" id="WP_211307302.1">
    <property type="nucleotide sequence ID" value="NZ_CAWNXA010000005.1"/>
</dbReference>
<keyword evidence="1" id="KW-0812">Transmembrane</keyword>
<evidence type="ECO:0000313" key="2">
    <source>
        <dbReference type="EMBL" id="PXV67747.1"/>
    </source>
</evidence>
<accession>A0A318E7S5</accession>
<sequence length="626" mass="66316">MSSDVRGRVRLGFADTLKILLPYFYGNFLEQLRAIWFIVVYLLLFQILVLGLPIVHAAMIGAGIAIVAVGLMFFMEGLRLGLMPLGETIGAVLPRNASLPLILLFAFLLGVGATFAEPAIAVLRSAGAGVRPEQAPLLYSLLNDFADQLVGVVGVGVGVAVLLGILRFFLGWSLKLLIMPLVLLLCGLTLYAHQHAVLQPVLGLAWDCGAVTTGPVTVPLVLALGIGVCRIVGDGDSGNAGFGIVTLASLFPVLAVLLLGLWHIQADDYYGRSHYAGTMQEAAQTREAAAQRPVRQPAGFDDEDFERFLKDGVPPDDYRLRFEDGEPRLVDGRIVLDDATLVLEKRQLLQAKVVSRDTWDPALAFAEELRGGTLSALRAIVPLCVFLLMTLRLVLPDRIRNRDEILIGIGFSVIGMSLFMLGITLGLTPLGTQLGSNVPLSFATLTPWGAEGLREPLFESDVAGKIVAAIFGFFLGYGATLAEPALNALGNTVEKITVGAFKKSLLMQSVAIGVGIGIAAGVIKLAFDIPLEYLLIPPYVVLLLLTAISSEEFVNFGWDSAGVTTGPITVPLVLAMGLGIGANVPGVIDGFGVLALASVGPIITVLIVGLLVSRARRAESLAGSAP</sequence>
<feature type="transmembrane region" description="Helical" evidence="1">
    <location>
        <begin position="466"/>
        <end position="486"/>
    </location>
</feature>
<feature type="transmembrane region" description="Helical" evidence="1">
    <location>
        <begin position="99"/>
        <end position="116"/>
    </location>
</feature>
<keyword evidence="1" id="KW-0472">Membrane</keyword>
<gene>
    <name evidence="2" type="ORF">C8D93_105103</name>
</gene>
<protein>
    <submittedName>
        <fullName evidence="2">Uncharacterized protein DUF1538</fullName>
    </submittedName>
</protein>